<evidence type="ECO:0000313" key="3">
    <source>
        <dbReference type="Proteomes" id="UP000000323"/>
    </source>
</evidence>
<dbReference type="InterPro" id="IPR011893">
    <property type="entry name" value="Selenoprotein_Rdx-typ"/>
</dbReference>
<dbReference type="NCBIfam" id="TIGR02174">
    <property type="entry name" value="CXXU_selWTH"/>
    <property type="match status" value="1"/>
</dbReference>
<dbReference type="KEGG" id="ttr:Tter_2187"/>
<reference evidence="3" key="1">
    <citation type="journal article" date="2010" name="Stand. Genomic Sci.">
        <title>Complete genome sequence of 'Thermobaculum terrenum' type strain (YNP1).</title>
        <authorList>
            <person name="Kiss H."/>
            <person name="Cleland D."/>
            <person name="Lapidus A."/>
            <person name="Lucas S."/>
            <person name="Glavina Del Rio T."/>
            <person name="Nolan M."/>
            <person name="Tice H."/>
            <person name="Han C."/>
            <person name="Goodwin L."/>
            <person name="Pitluck S."/>
            <person name="Liolios K."/>
            <person name="Ivanova N."/>
            <person name="Mavromatis K."/>
            <person name="Ovchinnikova G."/>
            <person name="Pati A."/>
            <person name="Chen A."/>
            <person name="Palaniappan K."/>
            <person name="Land M."/>
            <person name="Hauser L."/>
            <person name="Chang Y."/>
            <person name="Jeffries C."/>
            <person name="Lu M."/>
            <person name="Brettin T."/>
            <person name="Detter J."/>
            <person name="Goker M."/>
            <person name="Tindall B."/>
            <person name="Beck B."/>
            <person name="McDermott T."/>
            <person name="Woyke T."/>
            <person name="Bristow J."/>
            <person name="Eisen J."/>
            <person name="Markowitz V."/>
            <person name="Hugenholtz P."/>
            <person name="Kyrpides N."/>
            <person name="Klenk H."/>
            <person name="Cheng J."/>
        </authorList>
    </citation>
    <scope>NUCLEOTIDE SEQUENCE [LARGE SCALE GENOMIC DNA]</scope>
    <source>
        <strain evidence="3">ATCC BAA-798 / YNP1</strain>
    </source>
</reference>
<dbReference type="InterPro" id="IPR036249">
    <property type="entry name" value="Thioredoxin-like_sf"/>
</dbReference>
<protein>
    <submittedName>
        <fullName evidence="2">SelT/SelW/SelH selenoprotein</fullName>
    </submittedName>
</protein>
<dbReference type="AlphaFoldDB" id="D1CH66"/>
<proteinExistence type="predicted"/>
<name>D1CH66_THET1</name>
<dbReference type="EMBL" id="CP001826">
    <property type="protein sequence ID" value="ACZ43087.1"/>
    <property type="molecule type" value="Genomic_DNA"/>
</dbReference>
<gene>
    <name evidence="2" type="ordered locus">Tter_2187</name>
</gene>
<dbReference type="Pfam" id="PF10262">
    <property type="entry name" value="Rdx"/>
    <property type="match status" value="1"/>
</dbReference>
<dbReference type="Proteomes" id="UP000000323">
    <property type="component" value="Chromosome 2"/>
</dbReference>
<dbReference type="SUPFAM" id="SSF52833">
    <property type="entry name" value="Thioredoxin-like"/>
    <property type="match status" value="1"/>
</dbReference>
<dbReference type="eggNOG" id="COG3526">
    <property type="taxonomic scope" value="Bacteria"/>
</dbReference>
<organism evidence="2 3">
    <name type="scientific">Thermobaculum terrenum (strain ATCC BAA-798 / CCMEE 7001 / YNP1)</name>
    <dbReference type="NCBI Taxonomy" id="525904"/>
    <lineage>
        <taxon>Bacteria</taxon>
        <taxon>Bacillati</taxon>
        <taxon>Chloroflexota</taxon>
        <taxon>Chloroflexia</taxon>
        <taxon>Candidatus Thermobaculales</taxon>
        <taxon>Candidatus Thermobaculaceae</taxon>
        <taxon>Thermobaculum</taxon>
    </lineage>
</organism>
<sequence>MLHDFHPGIKELVLVPSSGGVFEVSLGDELLFSKRQEGRFPEPEEILRVLETRGVKKVPPKQE</sequence>
<keyword evidence="1" id="KW-0676">Redox-active center</keyword>
<dbReference type="Gene3D" id="3.40.30.10">
    <property type="entry name" value="Glutaredoxin"/>
    <property type="match status" value="1"/>
</dbReference>
<keyword evidence="3" id="KW-1185">Reference proteome</keyword>
<evidence type="ECO:0000313" key="2">
    <source>
        <dbReference type="EMBL" id="ACZ43087.1"/>
    </source>
</evidence>
<accession>D1CH66</accession>
<evidence type="ECO:0000256" key="1">
    <source>
        <dbReference type="ARBA" id="ARBA00023284"/>
    </source>
</evidence>
<dbReference type="HOGENOM" id="CLU_068510_5_3_0"/>